<evidence type="ECO:0000313" key="4">
    <source>
        <dbReference type="EMBL" id="QUX20612.1"/>
    </source>
</evidence>
<sequence>MTETTLTDGASIPVGPRTLAVMPAEQQAELDPYMGQIITNRKSGLSLNHIIGCPLDCGYCVRHFWGDFDNKTPQLLVTTEEAVEMLAGHEAFAPHTTPIQLFNKATDPMLPGVKPHTFAVLEELDRQGLRNLVLIITRFHVTRADMERFEALANVRVTLLFTYSGITDSRVEPIAKSQATVKSIETAAAHRRRTKVILYWRPITPGWNDDPDTMRNVLDLADRTRVDALVFTGYYHKQENATYLRDLGVQVPYATDYQRRKVLPEELDAKVVRAWRKHGTGVSLFRKTSCGVTYAHQVPDYNGHWGVPELCDICPAAQRRICADDHRAPSQDEFRAALDCFGYDTDAPFLVEGGHVLTHALGEQRRYALQHRLRFQVWEVDHPHLHRAHGRTLAGYTLSQDEQRQLDQARERLAAAARHEDD</sequence>
<organism evidence="4 5">
    <name type="scientific">Nocardiopsis changdeensis</name>
    <dbReference type="NCBI Taxonomy" id="2831969"/>
    <lineage>
        <taxon>Bacteria</taxon>
        <taxon>Bacillati</taxon>
        <taxon>Actinomycetota</taxon>
        <taxon>Actinomycetes</taxon>
        <taxon>Streptosporangiales</taxon>
        <taxon>Nocardiopsidaceae</taxon>
        <taxon>Nocardiopsis</taxon>
    </lineage>
</organism>
<dbReference type="EMBL" id="CP074133">
    <property type="protein sequence ID" value="QUX20612.1"/>
    <property type="molecule type" value="Genomic_DNA"/>
</dbReference>
<evidence type="ECO:0000256" key="3">
    <source>
        <dbReference type="ARBA" id="ARBA00023014"/>
    </source>
</evidence>
<keyword evidence="1" id="KW-0479">Metal-binding</keyword>
<gene>
    <name evidence="4" type="ORF">KGD84_19110</name>
</gene>
<dbReference type="RefSeq" id="WP_220561808.1">
    <property type="nucleotide sequence ID" value="NZ_CP074133.1"/>
</dbReference>
<dbReference type="InterPro" id="IPR013785">
    <property type="entry name" value="Aldolase_TIM"/>
</dbReference>
<keyword evidence="3" id="KW-0411">Iron-sulfur</keyword>
<keyword evidence="5" id="KW-1185">Reference proteome</keyword>
<dbReference type="Proteomes" id="UP000676079">
    <property type="component" value="Chromosome"/>
</dbReference>
<dbReference type="Gene3D" id="3.20.20.70">
    <property type="entry name" value="Aldolase class I"/>
    <property type="match status" value="1"/>
</dbReference>
<reference evidence="4 5" key="1">
    <citation type="submission" date="2021-05" db="EMBL/GenBank/DDBJ databases">
        <title>Direct Submission.</title>
        <authorList>
            <person name="Li K."/>
            <person name="Gao J."/>
        </authorList>
    </citation>
    <scope>NUCLEOTIDE SEQUENCE [LARGE SCALE GENOMIC DNA]</scope>
    <source>
        <strain evidence="4 5">Mg02</strain>
    </source>
</reference>
<protein>
    <submittedName>
        <fullName evidence="4">Radical SAM protein</fullName>
    </submittedName>
</protein>
<dbReference type="PANTHER" id="PTHR43432">
    <property type="entry name" value="SLR0285 PROTEIN"/>
    <property type="match status" value="1"/>
</dbReference>
<keyword evidence="2" id="KW-0408">Iron</keyword>
<name>A0ABX8BED8_9ACTN</name>
<evidence type="ECO:0000256" key="1">
    <source>
        <dbReference type="ARBA" id="ARBA00022723"/>
    </source>
</evidence>
<dbReference type="SUPFAM" id="SSF102114">
    <property type="entry name" value="Radical SAM enzymes"/>
    <property type="match status" value="1"/>
</dbReference>
<proteinExistence type="predicted"/>
<evidence type="ECO:0000256" key="2">
    <source>
        <dbReference type="ARBA" id="ARBA00023004"/>
    </source>
</evidence>
<dbReference type="InterPro" id="IPR040086">
    <property type="entry name" value="MJ0683-like"/>
</dbReference>
<dbReference type="PANTHER" id="PTHR43432:SF4">
    <property type="entry name" value="RADICAL SAM CORE DOMAIN-CONTAINING PROTEIN"/>
    <property type="match status" value="1"/>
</dbReference>
<dbReference type="InterPro" id="IPR058240">
    <property type="entry name" value="rSAM_sf"/>
</dbReference>
<accession>A0ABX8BED8</accession>
<evidence type="ECO:0000313" key="5">
    <source>
        <dbReference type="Proteomes" id="UP000676079"/>
    </source>
</evidence>